<dbReference type="SMART" id="SM00353">
    <property type="entry name" value="HLH"/>
    <property type="match status" value="1"/>
</dbReference>
<sequence length="148" mass="16442">EEHVIAPGSHGQCLLWACKACKKKTLQVDRRKAATMRERRRLRKVNEAFETLKGRTCANPNQRMPKVEILRNAIQYIDTLEDLLHRHGLLPQGLSLFNLMETNQPLPGAARKGYEANGKEELASTGKDSRPPSADVKDSPSSCGLVPA</sequence>
<evidence type="ECO:0000256" key="4">
    <source>
        <dbReference type="SAM" id="MobiDB-lite"/>
    </source>
</evidence>
<dbReference type="PANTHER" id="PTHR11534:SF9">
    <property type="entry name" value="MYOGENIC-DETERMINATION PROTEIN"/>
    <property type="match status" value="1"/>
</dbReference>
<comment type="caution">
    <text evidence="6">The sequence shown here is derived from an EMBL/GenBank/DDBJ whole genome shotgun (WGS) entry which is preliminary data.</text>
</comment>
<dbReference type="InterPro" id="IPR002546">
    <property type="entry name" value="MyoD_N"/>
</dbReference>
<dbReference type="PROSITE" id="PS50888">
    <property type="entry name" value="BHLH"/>
    <property type="match status" value="1"/>
</dbReference>
<evidence type="ECO:0000256" key="2">
    <source>
        <dbReference type="ARBA" id="ARBA00023125"/>
    </source>
</evidence>
<dbReference type="EMBL" id="JBJKFK010004807">
    <property type="protein sequence ID" value="KAL3308713.1"/>
    <property type="molecule type" value="Genomic_DNA"/>
</dbReference>
<feature type="region of interest" description="Disordered" evidence="4">
    <location>
        <begin position="107"/>
        <end position="148"/>
    </location>
</feature>
<dbReference type="CDD" id="cd19699">
    <property type="entry name" value="bHLH_TS_dMYOD_like"/>
    <property type="match status" value="1"/>
</dbReference>
<keyword evidence="7" id="KW-1185">Reference proteome</keyword>
<dbReference type="PANTHER" id="PTHR11534">
    <property type="entry name" value="MYOGENIC FACTOR"/>
    <property type="match status" value="1"/>
</dbReference>
<dbReference type="AlphaFoldDB" id="A0ABD2PNR9"/>
<organism evidence="6 7">
    <name type="scientific">Cichlidogyrus casuarinus</name>
    <dbReference type="NCBI Taxonomy" id="1844966"/>
    <lineage>
        <taxon>Eukaryota</taxon>
        <taxon>Metazoa</taxon>
        <taxon>Spiralia</taxon>
        <taxon>Lophotrochozoa</taxon>
        <taxon>Platyhelminthes</taxon>
        <taxon>Monogenea</taxon>
        <taxon>Monopisthocotylea</taxon>
        <taxon>Dactylogyridea</taxon>
        <taxon>Ancyrocephalidae</taxon>
        <taxon>Cichlidogyrus</taxon>
    </lineage>
</organism>
<dbReference type="InterPro" id="IPR036638">
    <property type="entry name" value="HLH_DNA-bd_sf"/>
</dbReference>
<proteinExistence type="predicted"/>
<feature type="domain" description="BHLH" evidence="5">
    <location>
        <begin position="29"/>
        <end position="80"/>
    </location>
</feature>
<dbReference type="SUPFAM" id="SSF47459">
    <property type="entry name" value="HLH, helix-loop-helix DNA-binding domain"/>
    <property type="match status" value="1"/>
</dbReference>
<keyword evidence="3" id="KW-0539">Nucleus</keyword>
<dbReference type="Gene3D" id="4.10.280.10">
    <property type="entry name" value="Helix-loop-helix DNA-binding domain"/>
    <property type="match status" value="1"/>
</dbReference>
<feature type="non-terminal residue" evidence="6">
    <location>
        <position position="148"/>
    </location>
</feature>
<feature type="compositionally biased region" description="Basic and acidic residues" evidence="4">
    <location>
        <begin position="112"/>
        <end position="138"/>
    </location>
</feature>
<dbReference type="Proteomes" id="UP001626550">
    <property type="component" value="Unassembled WGS sequence"/>
</dbReference>
<dbReference type="InterPro" id="IPR011598">
    <property type="entry name" value="bHLH_dom"/>
</dbReference>
<dbReference type="GO" id="GO:0005634">
    <property type="term" value="C:nucleus"/>
    <property type="evidence" value="ECO:0007669"/>
    <property type="project" value="UniProtKB-SubCell"/>
</dbReference>
<feature type="non-terminal residue" evidence="6">
    <location>
        <position position="1"/>
    </location>
</feature>
<name>A0ABD2PNR9_9PLAT</name>
<reference evidence="6 7" key="1">
    <citation type="submission" date="2024-11" db="EMBL/GenBank/DDBJ databases">
        <title>Adaptive evolution of stress response genes in parasites aligns with host niche diversity.</title>
        <authorList>
            <person name="Hahn C."/>
            <person name="Resl P."/>
        </authorList>
    </citation>
    <scope>NUCLEOTIDE SEQUENCE [LARGE SCALE GENOMIC DNA]</scope>
    <source>
        <strain evidence="6">EGGRZ-B1_66</strain>
        <tissue evidence="6">Body</tissue>
    </source>
</reference>
<keyword evidence="2" id="KW-0238">DNA-binding</keyword>
<evidence type="ECO:0000256" key="1">
    <source>
        <dbReference type="ARBA" id="ARBA00004123"/>
    </source>
</evidence>
<evidence type="ECO:0000256" key="3">
    <source>
        <dbReference type="ARBA" id="ARBA00023242"/>
    </source>
</evidence>
<accession>A0ABD2PNR9</accession>
<dbReference type="Pfam" id="PF01586">
    <property type="entry name" value="Basic"/>
    <property type="match status" value="1"/>
</dbReference>
<dbReference type="GO" id="GO:0003677">
    <property type="term" value="F:DNA binding"/>
    <property type="evidence" value="ECO:0007669"/>
    <property type="project" value="UniProtKB-KW"/>
</dbReference>
<gene>
    <name evidence="6" type="primary">MYOD1_2</name>
    <name evidence="6" type="ORF">Ciccas_012751</name>
</gene>
<protein>
    <submittedName>
        <fullName evidence="6">Myoblast determination protein 1 1</fullName>
    </submittedName>
</protein>
<dbReference type="InterPro" id="IPR039704">
    <property type="entry name" value="Myogenic_factor"/>
</dbReference>
<evidence type="ECO:0000313" key="7">
    <source>
        <dbReference type="Proteomes" id="UP001626550"/>
    </source>
</evidence>
<evidence type="ECO:0000259" key="5">
    <source>
        <dbReference type="PROSITE" id="PS50888"/>
    </source>
</evidence>
<dbReference type="Pfam" id="PF00010">
    <property type="entry name" value="HLH"/>
    <property type="match status" value="1"/>
</dbReference>
<dbReference type="FunFam" id="4.10.280.10:FF:000005">
    <property type="entry name" value="Myogenic factor"/>
    <property type="match status" value="1"/>
</dbReference>
<comment type="subcellular location">
    <subcellularLocation>
        <location evidence="1">Nucleus</location>
    </subcellularLocation>
</comment>
<evidence type="ECO:0000313" key="6">
    <source>
        <dbReference type="EMBL" id="KAL3308713.1"/>
    </source>
</evidence>